<reference evidence="13 15" key="2">
    <citation type="submission" date="2016-08" db="EMBL/GenBank/DDBJ databases">
        <authorList>
            <person name="Varghese N."/>
            <person name="Submissions Spin"/>
        </authorList>
    </citation>
    <scope>NUCLEOTIDE SEQUENCE [LARGE SCALE GENOMIC DNA]</scope>
    <source>
        <strain evidence="13 15">HL-109</strain>
    </source>
</reference>
<dbReference type="Proteomes" id="UP000182800">
    <property type="component" value="Unassembled WGS sequence"/>
</dbReference>
<dbReference type="GO" id="GO:0000287">
    <property type="term" value="F:magnesium ion binding"/>
    <property type="evidence" value="ECO:0007669"/>
    <property type="project" value="TreeGrafter"/>
</dbReference>
<comment type="subcellular location">
    <subcellularLocation>
        <location evidence="7">Cytoplasm</location>
    </subcellularLocation>
</comment>
<dbReference type="InterPro" id="IPR003700">
    <property type="entry name" value="Pantoate_hydroxy_MeTrfase"/>
</dbReference>
<comment type="cofactor">
    <cofactor evidence="7 10">
        <name>Mg(2+)</name>
        <dbReference type="ChEBI" id="CHEBI:18420"/>
    </cofactor>
    <text evidence="7 10">Binds 1 Mg(2+) ion per subunit.</text>
</comment>
<dbReference type="EMBL" id="LJSX01000012">
    <property type="protein sequence ID" value="KPQ10842.1"/>
    <property type="molecule type" value="Genomic_DNA"/>
</dbReference>
<dbReference type="SUPFAM" id="SSF51621">
    <property type="entry name" value="Phosphoenolpyruvate/pyruvate domain"/>
    <property type="match status" value="1"/>
</dbReference>
<comment type="subunit">
    <text evidence="3 7">Homodecamer; pentamer of dimers.</text>
</comment>
<dbReference type="NCBIfam" id="TIGR00222">
    <property type="entry name" value="panB"/>
    <property type="match status" value="1"/>
</dbReference>
<dbReference type="InterPro" id="IPR015813">
    <property type="entry name" value="Pyrv/PenolPyrv_kinase-like_dom"/>
</dbReference>
<protein>
    <recommendedName>
        <fullName evidence="7">3-methyl-2-oxobutanoate hydroxymethyltransferase</fullName>
        <ecNumber evidence="7">2.1.2.11</ecNumber>
    </recommendedName>
    <alternativeName>
        <fullName evidence="7">Ketopantoate hydroxymethyltransferase</fullName>
        <shortName evidence="7">KPHMT</shortName>
    </alternativeName>
</protein>
<evidence type="ECO:0000313" key="13">
    <source>
        <dbReference type="EMBL" id="SCC81068.1"/>
    </source>
</evidence>
<sequence length="280" mass="29782">MSAQSANRRLTAPDIAARKGDAEAAPIVALTAYTAPMARLVDQVADVILVGDSLGMVVYGYDSTLPVTVDMMILHAQAVMRASTRALVVVDLPFAAYEAGPVQAFEAAARIMKETGCGAVKLEGGAHMAETVRFITQRGIPVMGHTGLTPQAIATLGSFRAQGRERAQWPQMIADAQAIAEAGAFSVVVEAVAEPLAVEITKAVHVPVIGIGASAQCDGQILVLDDMLGLTPRTPKFVRRYAEIGAQAERALADYAQEVRERRFPSPQQTYPERKGDQKA</sequence>
<comment type="function">
    <text evidence="6 7">Catalyzes the reversible reaction in which hydroxymethyl group from 5,10-methylenetetrahydrofolate is transferred onto alpha-ketoisovalerate to form ketopantoate.</text>
</comment>
<dbReference type="EC" id="2.1.2.11" evidence="7"/>
<dbReference type="OrthoDB" id="9781789at2"/>
<feature type="binding site" evidence="7 9">
    <location>
        <begin position="52"/>
        <end position="53"/>
    </location>
    <ligand>
        <name>3-methyl-2-oxobutanoate</name>
        <dbReference type="ChEBI" id="CHEBI:11851"/>
    </ligand>
</feature>
<dbReference type="GO" id="GO:0003864">
    <property type="term" value="F:3-methyl-2-oxobutanoate hydroxymethyltransferase activity"/>
    <property type="evidence" value="ECO:0007669"/>
    <property type="project" value="UniProtKB-UniRule"/>
</dbReference>
<dbReference type="AlphaFoldDB" id="A0A0N8KEB1"/>
<dbReference type="EMBL" id="FMBM01000002">
    <property type="protein sequence ID" value="SCC81068.1"/>
    <property type="molecule type" value="Genomic_DNA"/>
</dbReference>
<comment type="pathway">
    <text evidence="1 7">Cofactor biosynthesis; (R)-pantothenate biosynthesis; (R)-pantoate from 3-methyl-2-oxobutanoate: step 1/2.</text>
</comment>
<feature type="binding site" evidence="7 9">
    <location>
        <position position="121"/>
    </location>
    <ligand>
        <name>3-methyl-2-oxobutanoate</name>
        <dbReference type="ChEBI" id="CHEBI:11851"/>
    </ligand>
</feature>
<feature type="binding site" evidence="7 10">
    <location>
        <position position="123"/>
    </location>
    <ligand>
        <name>Mg(2+)</name>
        <dbReference type="ChEBI" id="CHEBI:18420"/>
    </ligand>
</feature>
<keyword evidence="15" id="KW-1185">Reference proteome</keyword>
<feature type="binding site" evidence="7 9">
    <location>
        <position position="91"/>
    </location>
    <ligand>
        <name>3-methyl-2-oxobutanoate</name>
        <dbReference type="ChEBI" id="CHEBI:11851"/>
    </ligand>
</feature>
<evidence type="ECO:0000256" key="2">
    <source>
        <dbReference type="ARBA" id="ARBA00008676"/>
    </source>
</evidence>
<evidence type="ECO:0000256" key="9">
    <source>
        <dbReference type="PIRSR" id="PIRSR000388-2"/>
    </source>
</evidence>
<evidence type="ECO:0000313" key="14">
    <source>
        <dbReference type="Proteomes" id="UP000050497"/>
    </source>
</evidence>
<dbReference type="PANTHER" id="PTHR20881">
    <property type="entry name" value="3-METHYL-2-OXOBUTANOATE HYDROXYMETHYLTRANSFERASE"/>
    <property type="match status" value="1"/>
</dbReference>
<feature type="binding site" evidence="7 10">
    <location>
        <position position="91"/>
    </location>
    <ligand>
        <name>Mg(2+)</name>
        <dbReference type="ChEBI" id="CHEBI:18420"/>
    </ligand>
</feature>
<evidence type="ECO:0000256" key="4">
    <source>
        <dbReference type="ARBA" id="ARBA00022655"/>
    </source>
</evidence>
<comment type="similarity">
    <text evidence="2 7">Belongs to the PanB family.</text>
</comment>
<gene>
    <name evidence="7 12" type="primary">panB</name>
    <name evidence="13" type="ORF">GA0071312_1998</name>
    <name evidence="12" type="ORF">HLUCCO17_09135</name>
</gene>
<evidence type="ECO:0000256" key="6">
    <source>
        <dbReference type="ARBA" id="ARBA00056497"/>
    </source>
</evidence>
<dbReference type="Proteomes" id="UP000050497">
    <property type="component" value="Unassembled WGS sequence"/>
</dbReference>
<evidence type="ECO:0000256" key="11">
    <source>
        <dbReference type="SAM" id="MobiDB-lite"/>
    </source>
</evidence>
<comment type="catalytic activity">
    <reaction evidence="7">
        <text>(6R)-5,10-methylene-5,6,7,8-tetrahydrofolate + 3-methyl-2-oxobutanoate + H2O = 2-dehydropantoate + (6S)-5,6,7,8-tetrahydrofolate</text>
        <dbReference type="Rhea" id="RHEA:11824"/>
        <dbReference type="ChEBI" id="CHEBI:11561"/>
        <dbReference type="ChEBI" id="CHEBI:11851"/>
        <dbReference type="ChEBI" id="CHEBI:15377"/>
        <dbReference type="ChEBI" id="CHEBI:15636"/>
        <dbReference type="ChEBI" id="CHEBI:57453"/>
        <dbReference type="EC" id="2.1.2.11"/>
    </reaction>
</comment>
<proteinExistence type="inferred from homology"/>
<evidence type="ECO:0000256" key="3">
    <source>
        <dbReference type="ARBA" id="ARBA00011424"/>
    </source>
</evidence>
<reference evidence="12 14" key="1">
    <citation type="submission" date="2015-09" db="EMBL/GenBank/DDBJ databases">
        <title>Identification and resolution of microdiversity through metagenomic sequencing of parallel consortia.</title>
        <authorList>
            <person name="Nelson W.C."/>
            <person name="Romine M.F."/>
            <person name="Lindemann S.R."/>
        </authorList>
    </citation>
    <scope>NUCLEOTIDE SEQUENCE [LARGE SCALE GENOMIC DNA]</scope>
    <source>
        <strain evidence="12">HL-109</strain>
    </source>
</reference>
<comment type="caution">
    <text evidence="12">The sequence shown here is derived from an EMBL/GenBank/DDBJ whole genome shotgun (WGS) entry which is preliminary data.</text>
</comment>
<evidence type="ECO:0000256" key="1">
    <source>
        <dbReference type="ARBA" id="ARBA00005033"/>
    </source>
</evidence>
<keyword evidence="7" id="KW-0963">Cytoplasm</keyword>
<dbReference type="PIRSF" id="PIRSF000388">
    <property type="entry name" value="Pantoate_hydroxy_MeTrfase"/>
    <property type="match status" value="1"/>
</dbReference>
<keyword evidence="12" id="KW-0489">Methyltransferase</keyword>
<dbReference type="NCBIfam" id="NF001452">
    <property type="entry name" value="PRK00311.1"/>
    <property type="match status" value="1"/>
</dbReference>
<dbReference type="InterPro" id="IPR040442">
    <property type="entry name" value="Pyrv_kinase-like_dom_sf"/>
</dbReference>
<evidence type="ECO:0000256" key="10">
    <source>
        <dbReference type="PIRSR" id="PIRSR000388-3"/>
    </source>
</evidence>
<feature type="active site" description="Proton acceptor" evidence="7 8">
    <location>
        <position position="190"/>
    </location>
</feature>
<evidence type="ECO:0000256" key="8">
    <source>
        <dbReference type="PIRSR" id="PIRSR000388-1"/>
    </source>
</evidence>
<dbReference type="GO" id="GO:0032259">
    <property type="term" value="P:methylation"/>
    <property type="evidence" value="ECO:0007669"/>
    <property type="project" value="UniProtKB-KW"/>
</dbReference>
<dbReference type="GO" id="GO:0008168">
    <property type="term" value="F:methyltransferase activity"/>
    <property type="evidence" value="ECO:0007669"/>
    <property type="project" value="UniProtKB-KW"/>
</dbReference>
<keyword evidence="5 7" id="KW-0808">Transferase</keyword>
<organism evidence="12 14">
    <name type="scientific">Saliniramus fredricksonii</name>
    <dbReference type="NCBI Taxonomy" id="1653334"/>
    <lineage>
        <taxon>Bacteria</taxon>
        <taxon>Pseudomonadati</taxon>
        <taxon>Pseudomonadota</taxon>
        <taxon>Alphaproteobacteria</taxon>
        <taxon>Hyphomicrobiales</taxon>
        <taxon>Salinarimonadaceae</taxon>
        <taxon>Saliniramus</taxon>
    </lineage>
</organism>
<dbReference type="FunFam" id="3.20.20.60:FF:000003">
    <property type="entry name" value="3-methyl-2-oxobutanoate hydroxymethyltransferase"/>
    <property type="match status" value="1"/>
</dbReference>
<accession>A0A0N8KEB1</accession>
<dbReference type="HAMAP" id="MF_00156">
    <property type="entry name" value="PanB"/>
    <property type="match status" value="1"/>
</dbReference>
<evidence type="ECO:0000313" key="12">
    <source>
        <dbReference type="EMBL" id="KPQ10842.1"/>
    </source>
</evidence>
<evidence type="ECO:0000313" key="15">
    <source>
        <dbReference type="Proteomes" id="UP000182800"/>
    </source>
</evidence>
<feature type="binding site" evidence="7 10">
    <location>
        <position position="52"/>
    </location>
    <ligand>
        <name>Mg(2+)</name>
        <dbReference type="ChEBI" id="CHEBI:18420"/>
    </ligand>
</feature>
<dbReference type="STRING" id="1653334.GA0071312_1998"/>
<dbReference type="CDD" id="cd06557">
    <property type="entry name" value="KPHMT-like"/>
    <property type="match status" value="1"/>
</dbReference>
<feature type="region of interest" description="Disordered" evidence="11">
    <location>
        <begin position="261"/>
        <end position="280"/>
    </location>
</feature>
<evidence type="ECO:0000256" key="5">
    <source>
        <dbReference type="ARBA" id="ARBA00022679"/>
    </source>
</evidence>
<dbReference type="PANTHER" id="PTHR20881:SF0">
    <property type="entry name" value="3-METHYL-2-OXOBUTANOATE HYDROXYMETHYLTRANSFERASE"/>
    <property type="match status" value="1"/>
</dbReference>
<keyword evidence="7 10" id="KW-0479">Metal-binding</keyword>
<keyword evidence="4 7" id="KW-0566">Pantothenate biosynthesis</keyword>
<keyword evidence="7 10" id="KW-0460">Magnesium</keyword>
<name>A0A0N8KEB1_9HYPH</name>
<dbReference type="RefSeq" id="WP_074444843.1">
    <property type="nucleotide sequence ID" value="NZ_FMBM01000002.1"/>
</dbReference>
<dbReference type="PATRIC" id="fig|1653334.4.peg.2930"/>
<evidence type="ECO:0000256" key="7">
    <source>
        <dbReference type="HAMAP-Rule" id="MF_00156"/>
    </source>
</evidence>
<dbReference type="Pfam" id="PF02548">
    <property type="entry name" value="Pantoate_transf"/>
    <property type="match status" value="1"/>
</dbReference>
<dbReference type="GO" id="GO:0005737">
    <property type="term" value="C:cytoplasm"/>
    <property type="evidence" value="ECO:0007669"/>
    <property type="project" value="UniProtKB-SubCell"/>
</dbReference>
<dbReference type="UniPathway" id="UPA00028">
    <property type="reaction ID" value="UER00003"/>
</dbReference>
<dbReference type="Gene3D" id="3.20.20.60">
    <property type="entry name" value="Phosphoenolpyruvate-binding domains"/>
    <property type="match status" value="1"/>
</dbReference>
<dbReference type="GO" id="GO:0015940">
    <property type="term" value="P:pantothenate biosynthetic process"/>
    <property type="evidence" value="ECO:0007669"/>
    <property type="project" value="UniProtKB-UniRule"/>
</dbReference>